<name>A0A9P5MYB4_9AGAM</name>
<proteinExistence type="predicted"/>
<dbReference type="SUPFAM" id="SSF50370">
    <property type="entry name" value="Ricin B-like lectins"/>
    <property type="match status" value="1"/>
</dbReference>
<comment type="caution">
    <text evidence="1">The sequence shown here is derived from an EMBL/GenBank/DDBJ whole genome shotgun (WGS) entry which is preliminary data.</text>
</comment>
<reference evidence="1" key="2">
    <citation type="journal article" date="2020" name="Nat. Commun.">
        <title>Large-scale genome sequencing of mycorrhizal fungi provides insights into the early evolution of symbiotic traits.</title>
        <authorList>
            <person name="Miyauchi S."/>
            <person name="Kiss E."/>
            <person name="Kuo A."/>
            <person name="Drula E."/>
            <person name="Kohler A."/>
            <person name="Sanchez-Garcia M."/>
            <person name="Morin E."/>
            <person name="Andreopoulos B."/>
            <person name="Barry K.W."/>
            <person name="Bonito G."/>
            <person name="Buee M."/>
            <person name="Carver A."/>
            <person name="Chen C."/>
            <person name="Cichocki N."/>
            <person name="Clum A."/>
            <person name="Culley D."/>
            <person name="Crous P.W."/>
            <person name="Fauchery L."/>
            <person name="Girlanda M."/>
            <person name="Hayes R.D."/>
            <person name="Keri Z."/>
            <person name="LaButti K."/>
            <person name="Lipzen A."/>
            <person name="Lombard V."/>
            <person name="Magnuson J."/>
            <person name="Maillard F."/>
            <person name="Murat C."/>
            <person name="Nolan M."/>
            <person name="Ohm R.A."/>
            <person name="Pangilinan J."/>
            <person name="Pereira M.F."/>
            <person name="Perotto S."/>
            <person name="Peter M."/>
            <person name="Pfister S."/>
            <person name="Riley R."/>
            <person name="Sitrit Y."/>
            <person name="Stielow J.B."/>
            <person name="Szollosi G."/>
            <person name="Zifcakova L."/>
            <person name="Stursova M."/>
            <person name="Spatafora J.W."/>
            <person name="Tedersoo L."/>
            <person name="Vaario L.M."/>
            <person name="Yamada A."/>
            <person name="Yan M."/>
            <person name="Wang P."/>
            <person name="Xu J."/>
            <person name="Bruns T."/>
            <person name="Baldrian P."/>
            <person name="Vilgalys R."/>
            <person name="Dunand C."/>
            <person name="Henrissat B."/>
            <person name="Grigoriev I.V."/>
            <person name="Hibbett D."/>
            <person name="Nagy L.G."/>
            <person name="Martin F.M."/>
        </authorList>
    </citation>
    <scope>NUCLEOTIDE SEQUENCE</scope>
    <source>
        <strain evidence="1">Prilba</strain>
    </source>
</reference>
<dbReference type="OrthoDB" id="3161932at2759"/>
<dbReference type="Proteomes" id="UP000759537">
    <property type="component" value="Unassembled WGS sequence"/>
</dbReference>
<dbReference type="EMBL" id="WHVB01000006">
    <property type="protein sequence ID" value="KAF8481653.1"/>
    <property type="molecule type" value="Genomic_DNA"/>
</dbReference>
<accession>A0A9P5MYB4</accession>
<sequence>MASQLPDGVYTIVQVPNDLATLRSDDPGADVVLLPPSVEEAPSQRWEVKRTPKGTYTIINRGNSLSFEGEPERGKAVRGYPSRPPREWSLYKAAEPNAYHVVVPGGPVDGEELAFDVSPVLIFPRLTWLNFLDVGDQRQAWVFRREV</sequence>
<organism evidence="1 2">
    <name type="scientific">Russula ochroleuca</name>
    <dbReference type="NCBI Taxonomy" id="152965"/>
    <lineage>
        <taxon>Eukaryota</taxon>
        <taxon>Fungi</taxon>
        <taxon>Dikarya</taxon>
        <taxon>Basidiomycota</taxon>
        <taxon>Agaricomycotina</taxon>
        <taxon>Agaricomycetes</taxon>
        <taxon>Russulales</taxon>
        <taxon>Russulaceae</taxon>
        <taxon>Russula</taxon>
    </lineage>
</organism>
<dbReference type="Gene3D" id="2.80.10.50">
    <property type="match status" value="1"/>
</dbReference>
<keyword evidence="2" id="KW-1185">Reference proteome</keyword>
<protein>
    <submittedName>
        <fullName evidence="1">Uncharacterized protein</fullName>
    </submittedName>
</protein>
<dbReference type="AlphaFoldDB" id="A0A9P5MYB4"/>
<evidence type="ECO:0000313" key="2">
    <source>
        <dbReference type="Proteomes" id="UP000759537"/>
    </source>
</evidence>
<dbReference type="InterPro" id="IPR035992">
    <property type="entry name" value="Ricin_B-like_lectins"/>
</dbReference>
<gene>
    <name evidence="1" type="ORF">DFH94DRAFT_691297</name>
</gene>
<reference evidence="1" key="1">
    <citation type="submission" date="2019-10" db="EMBL/GenBank/DDBJ databases">
        <authorList>
            <consortium name="DOE Joint Genome Institute"/>
            <person name="Kuo A."/>
            <person name="Miyauchi S."/>
            <person name="Kiss E."/>
            <person name="Drula E."/>
            <person name="Kohler A."/>
            <person name="Sanchez-Garcia M."/>
            <person name="Andreopoulos B."/>
            <person name="Barry K.W."/>
            <person name="Bonito G."/>
            <person name="Buee M."/>
            <person name="Carver A."/>
            <person name="Chen C."/>
            <person name="Cichocki N."/>
            <person name="Clum A."/>
            <person name="Culley D."/>
            <person name="Crous P.W."/>
            <person name="Fauchery L."/>
            <person name="Girlanda M."/>
            <person name="Hayes R."/>
            <person name="Keri Z."/>
            <person name="LaButti K."/>
            <person name="Lipzen A."/>
            <person name="Lombard V."/>
            <person name="Magnuson J."/>
            <person name="Maillard F."/>
            <person name="Morin E."/>
            <person name="Murat C."/>
            <person name="Nolan M."/>
            <person name="Ohm R."/>
            <person name="Pangilinan J."/>
            <person name="Pereira M."/>
            <person name="Perotto S."/>
            <person name="Peter M."/>
            <person name="Riley R."/>
            <person name="Sitrit Y."/>
            <person name="Stielow B."/>
            <person name="Szollosi G."/>
            <person name="Zifcakova L."/>
            <person name="Stursova M."/>
            <person name="Spatafora J.W."/>
            <person name="Tedersoo L."/>
            <person name="Vaario L.-M."/>
            <person name="Yamada A."/>
            <person name="Yan M."/>
            <person name="Wang P."/>
            <person name="Xu J."/>
            <person name="Bruns T."/>
            <person name="Baldrian P."/>
            <person name="Vilgalys R."/>
            <person name="Henrissat B."/>
            <person name="Grigoriev I.V."/>
            <person name="Hibbett D."/>
            <person name="Nagy L.G."/>
            <person name="Martin F.M."/>
        </authorList>
    </citation>
    <scope>NUCLEOTIDE SEQUENCE</scope>
    <source>
        <strain evidence="1">Prilba</strain>
    </source>
</reference>
<evidence type="ECO:0000313" key="1">
    <source>
        <dbReference type="EMBL" id="KAF8481653.1"/>
    </source>
</evidence>